<protein>
    <submittedName>
        <fullName evidence="2">Uncharacterized protein</fullName>
    </submittedName>
</protein>
<dbReference type="EMBL" id="NKUJ01000024">
    <property type="protein sequence ID" value="RMJ18012.1"/>
    <property type="molecule type" value="Genomic_DNA"/>
</dbReference>
<evidence type="ECO:0000313" key="3">
    <source>
        <dbReference type="Proteomes" id="UP000277212"/>
    </source>
</evidence>
<evidence type="ECO:0000313" key="2">
    <source>
        <dbReference type="EMBL" id="RMJ18012.1"/>
    </source>
</evidence>
<proteinExistence type="predicted"/>
<reference evidence="2 3" key="1">
    <citation type="submission" date="2017-06" db="EMBL/GenBank/DDBJ databases">
        <title>Comparative genomic analysis of Ambrosia Fusariam Clade fungi.</title>
        <authorList>
            <person name="Stajich J.E."/>
            <person name="Carrillo J."/>
            <person name="Kijimoto T."/>
            <person name="Eskalen A."/>
            <person name="O'Donnell K."/>
            <person name="Kasson M."/>
        </authorList>
    </citation>
    <scope>NUCLEOTIDE SEQUENCE [LARGE SCALE GENOMIC DNA]</scope>
    <source>
        <strain evidence="2">UCR3666</strain>
    </source>
</reference>
<gene>
    <name evidence="2" type="ORF">CDV36_002290</name>
</gene>
<keyword evidence="1" id="KW-0175">Coiled coil</keyword>
<accession>A0A3M2SLK7</accession>
<evidence type="ECO:0000256" key="1">
    <source>
        <dbReference type="SAM" id="Coils"/>
    </source>
</evidence>
<sequence>MDIKGLRLSEAMLISRLDGSDPKSSKLLFDVTAMMKLRKATVKARGFYSKDHMEFSVFPGNLTLQDIDEISYELTKVHLDVFEGRSAKGDLKIFGKRAQFDCTLGKAVKIKATIEKFSLGPLTVRGATKPDTIVDIEFSAQAQKIFIDGAVDIWDASAALHLDIGLLPKTRFDFFVHLKLSDLFLLKLEAQLKGTINIKNYKTWENADFTMYGLMEQRVIAYVTAQLDQQVSAAHEAAKEGFEMVKQDMEAKEAVFKAGCDDTIRQLEIAKAVWLAKKAQADSDFANARASAAAERKRLQDKVARADLTRRAEIVANDIKNKQAEVDQAKREKEQLKELNLARHAVEVAEDVVELELDLTKWATDPAKTTFNIRKVEFSGSVRSLVHPDQGGPPLRVKIEGTILGEEINWEIV</sequence>
<dbReference type="STRING" id="2010991.A0A3M2SLK7"/>
<keyword evidence="3" id="KW-1185">Reference proteome</keyword>
<dbReference type="Proteomes" id="UP000277212">
    <property type="component" value="Unassembled WGS sequence"/>
</dbReference>
<name>A0A3M2SLK7_9HYPO</name>
<comment type="caution">
    <text evidence="2">The sequence shown here is derived from an EMBL/GenBank/DDBJ whole genome shotgun (WGS) entry which is preliminary data.</text>
</comment>
<feature type="coiled-coil region" evidence="1">
    <location>
        <begin position="305"/>
        <end position="349"/>
    </location>
</feature>
<dbReference type="AlphaFoldDB" id="A0A3M2SLK7"/>
<organism evidence="2 3">
    <name type="scientific">Fusarium kuroshium</name>
    <dbReference type="NCBI Taxonomy" id="2010991"/>
    <lineage>
        <taxon>Eukaryota</taxon>
        <taxon>Fungi</taxon>
        <taxon>Dikarya</taxon>
        <taxon>Ascomycota</taxon>
        <taxon>Pezizomycotina</taxon>
        <taxon>Sordariomycetes</taxon>
        <taxon>Hypocreomycetidae</taxon>
        <taxon>Hypocreales</taxon>
        <taxon>Nectriaceae</taxon>
        <taxon>Fusarium</taxon>
        <taxon>Fusarium solani species complex</taxon>
    </lineage>
</organism>
<dbReference type="OrthoDB" id="5087664at2759"/>